<protein>
    <submittedName>
        <fullName evidence="1">Uncharacterized protein</fullName>
    </submittedName>
</protein>
<dbReference type="OrthoDB" id="4497263at2759"/>
<dbReference type="EMBL" id="SKBN01000216">
    <property type="protein sequence ID" value="TGJ80521.1"/>
    <property type="molecule type" value="Genomic_DNA"/>
</dbReference>
<sequence>MTTLYPAVTSNGVVTSFVPLTTLFTPSAECSGYFRLDGLSLVAFDPGYGLDIDTDVRCLPSAVTTWWEQGRLGDNGEDHTAISLGPLVCPYKWQTVATSVENELTTLAMCCPSLEYQEGNTKRNRDNVELIYNTSKSYIYAQLYFRVFLVPKCLTVVKQLVSDEYRPQRIFMRKSRSSMNCTTGELDDMSSWGFLRVL</sequence>
<comment type="caution">
    <text evidence="1">The sequence shown here is derived from an EMBL/GenBank/DDBJ whole genome shotgun (WGS) entry which is preliminary data.</text>
</comment>
<dbReference type="Proteomes" id="UP000297716">
    <property type="component" value="Unassembled WGS sequence"/>
</dbReference>
<name>A0A4Z0YM66_9PEZI</name>
<evidence type="ECO:0000313" key="1">
    <source>
        <dbReference type="EMBL" id="TGJ80521.1"/>
    </source>
</evidence>
<evidence type="ECO:0000313" key="2">
    <source>
        <dbReference type="Proteomes" id="UP000297716"/>
    </source>
</evidence>
<dbReference type="STRING" id="37992.A0A4Z0YM66"/>
<proteinExistence type="predicted"/>
<dbReference type="AlphaFoldDB" id="A0A4Z0YM66"/>
<organism evidence="1 2">
    <name type="scientific">Xylaria hypoxylon</name>
    <dbReference type="NCBI Taxonomy" id="37992"/>
    <lineage>
        <taxon>Eukaryota</taxon>
        <taxon>Fungi</taxon>
        <taxon>Dikarya</taxon>
        <taxon>Ascomycota</taxon>
        <taxon>Pezizomycotina</taxon>
        <taxon>Sordariomycetes</taxon>
        <taxon>Xylariomycetidae</taxon>
        <taxon>Xylariales</taxon>
        <taxon>Xylariaceae</taxon>
        <taxon>Xylaria</taxon>
    </lineage>
</organism>
<keyword evidence="2" id="KW-1185">Reference proteome</keyword>
<reference evidence="1 2" key="1">
    <citation type="submission" date="2019-03" db="EMBL/GenBank/DDBJ databases">
        <title>Draft genome sequence of Xylaria hypoxylon DSM 108379, a ubiquitous saprotrophic-parasitic fungi on hardwood.</title>
        <authorList>
            <person name="Buettner E."/>
            <person name="Leonhardt S."/>
            <person name="Gebauer A.M."/>
            <person name="Liers C."/>
            <person name="Hofrichter M."/>
            <person name="Kellner H."/>
        </authorList>
    </citation>
    <scope>NUCLEOTIDE SEQUENCE [LARGE SCALE GENOMIC DNA]</scope>
    <source>
        <strain evidence="1 2">DSM 108379</strain>
    </source>
</reference>
<accession>A0A4Z0YM66</accession>
<gene>
    <name evidence="1" type="ORF">E0Z10_g8241</name>
</gene>